<dbReference type="GO" id="GO:0050178">
    <property type="term" value="F:phenylpyruvate tautomerase activity"/>
    <property type="evidence" value="ECO:0007669"/>
    <property type="project" value="UniProtKB-EC"/>
</dbReference>
<keyword evidence="5" id="KW-0413">Isomerase</keyword>
<dbReference type="Pfam" id="PF01187">
    <property type="entry name" value="MIF"/>
    <property type="match status" value="1"/>
</dbReference>
<dbReference type="GO" id="GO:0004167">
    <property type="term" value="F:dopachrome isomerase activity"/>
    <property type="evidence" value="ECO:0007669"/>
    <property type="project" value="UniProtKB-EC"/>
</dbReference>
<reference evidence="14" key="1">
    <citation type="submission" date="2022-11" db="EMBL/GenBank/DDBJ databases">
        <authorList>
            <person name="Petersen C."/>
        </authorList>
    </citation>
    <scope>NUCLEOTIDE SEQUENCE</scope>
    <source>
        <strain evidence="14">IBT 23319</strain>
    </source>
</reference>
<dbReference type="InterPro" id="IPR001398">
    <property type="entry name" value="Macrophage_inhib_fac"/>
</dbReference>
<dbReference type="InterPro" id="IPR014347">
    <property type="entry name" value="Tautomerase/MIF_sf"/>
</dbReference>
<keyword evidence="4" id="KW-0964">Secreted</keyword>
<evidence type="ECO:0000313" key="15">
    <source>
        <dbReference type="Proteomes" id="UP001147733"/>
    </source>
</evidence>
<evidence type="ECO:0000256" key="4">
    <source>
        <dbReference type="ARBA" id="ARBA00022525"/>
    </source>
</evidence>
<organism evidence="14 15">
    <name type="scientific">Penicillium citrinum</name>
    <dbReference type="NCBI Taxonomy" id="5077"/>
    <lineage>
        <taxon>Eukaryota</taxon>
        <taxon>Fungi</taxon>
        <taxon>Dikarya</taxon>
        <taxon>Ascomycota</taxon>
        <taxon>Pezizomycotina</taxon>
        <taxon>Eurotiomycetes</taxon>
        <taxon>Eurotiomycetidae</taxon>
        <taxon>Eurotiales</taxon>
        <taxon>Aspergillaceae</taxon>
        <taxon>Penicillium</taxon>
    </lineage>
</organism>
<evidence type="ECO:0000256" key="9">
    <source>
        <dbReference type="ARBA" id="ARBA00039086"/>
    </source>
</evidence>
<dbReference type="OrthoDB" id="255819at2759"/>
<comment type="catalytic activity">
    <reaction evidence="6">
        <text>3-phenylpyruvate = enol-phenylpyruvate</text>
        <dbReference type="Rhea" id="RHEA:17097"/>
        <dbReference type="ChEBI" id="CHEBI:16815"/>
        <dbReference type="ChEBI" id="CHEBI:18005"/>
        <dbReference type="EC" id="5.3.2.1"/>
    </reaction>
</comment>
<feature type="region of interest" description="Disordered" evidence="13">
    <location>
        <begin position="257"/>
        <end position="288"/>
    </location>
</feature>
<dbReference type="PANTHER" id="PTHR11954:SF6">
    <property type="entry name" value="MACROPHAGE MIGRATION INHIBITORY FACTOR"/>
    <property type="match status" value="1"/>
</dbReference>
<feature type="region of interest" description="Disordered" evidence="13">
    <location>
        <begin position="300"/>
        <end position="358"/>
    </location>
</feature>
<evidence type="ECO:0000256" key="2">
    <source>
        <dbReference type="ARBA" id="ARBA00005851"/>
    </source>
</evidence>
<evidence type="ECO:0000256" key="11">
    <source>
        <dbReference type="ARBA" id="ARBA00041912"/>
    </source>
</evidence>
<protein>
    <recommendedName>
        <fullName evidence="12">L-dopachrome isomerase</fullName>
        <ecNumber evidence="9">5.3.2.1</ecNumber>
        <ecNumber evidence="8">5.3.3.12</ecNumber>
    </recommendedName>
    <alternativeName>
        <fullName evidence="10">L-dopachrome tautomerase</fullName>
    </alternativeName>
    <alternativeName>
        <fullName evidence="11">Phenylpyruvate tautomerase</fullName>
    </alternativeName>
</protein>
<evidence type="ECO:0000256" key="6">
    <source>
        <dbReference type="ARBA" id="ARBA00036735"/>
    </source>
</evidence>
<dbReference type="EC" id="5.3.2.1" evidence="9"/>
<feature type="compositionally biased region" description="Polar residues" evidence="13">
    <location>
        <begin position="264"/>
        <end position="283"/>
    </location>
</feature>
<evidence type="ECO:0000256" key="5">
    <source>
        <dbReference type="ARBA" id="ARBA00023235"/>
    </source>
</evidence>
<gene>
    <name evidence="14" type="ORF">N7469_003135</name>
</gene>
<keyword evidence="3" id="KW-0202">Cytokine</keyword>
<name>A0A9W9PBT1_PENCI</name>
<dbReference type="PANTHER" id="PTHR11954">
    <property type="entry name" value="D-DOPACHROME DECARBOXYLASE"/>
    <property type="match status" value="1"/>
</dbReference>
<proteinExistence type="inferred from homology"/>
<accession>A0A9W9PBT1</accession>
<feature type="region of interest" description="Disordered" evidence="13">
    <location>
        <begin position="1"/>
        <end position="33"/>
    </location>
</feature>
<evidence type="ECO:0000256" key="8">
    <source>
        <dbReference type="ARBA" id="ARBA00038932"/>
    </source>
</evidence>
<dbReference type="EC" id="5.3.3.12" evidence="8"/>
<feature type="compositionally biased region" description="Basic and acidic residues" evidence="13">
    <location>
        <begin position="333"/>
        <end position="343"/>
    </location>
</feature>
<comment type="similarity">
    <text evidence="2">Belongs to the MIF family.</text>
</comment>
<dbReference type="AlphaFoldDB" id="A0A9W9PBT1"/>
<evidence type="ECO:0000256" key="3">
    <source>
        <dbReference type="ARBA" id="ARBA00022514"/>
    </source>
</evidence>
<dbReference type="Proteomes" id="UP001147733">
    <property type="component" value="Unassembled WGS sequence"/>
</dbReference>
<dbReference type="SUPFAM" id="SSF55331">
    <property type="entry name" value="Tautomerase/MIF"/>
    <property type="match status" value="1"/>
</dbReference>
<dbReference type="RefSeq" id="XP_056504549.1">
    <property type="nucleotide sequence ID" value="XM_056642055.1"/>
</dbReference>
<sequence>MEPSKSKKPALPPLATNIQPEEHSRRSVFARPNSRDWNIKSERPARVPSLFSDENIAPVVRHSAGLTIAHAKGKSIEELPTMTQKPEARSTYYEEYFSSRGSHNSPRERIIQDSVVIAELTTSAKVTNIGTLMMDFSRHLAMIYQRPEAAILLTINHDAALSFGNISLPVYLLKIYSLPHVIAPTINARSTEMISNELQDQLGINPELGVIVFIQIPHDNLATNGITAGNELSRMERSEQGSSPNLFQSIGRSFSRRRLKSSSDGTSGPLSPPSGFTASSSAGRTPISASDDIAAVERRHQIGVKESVQSFVRRRLRNRHTASPKDEEEEEESPKVETEAVKPKRERVRFEDEDQRGP</sequence>
<evidence type="ECO:0000256" key="12">
    <source>
        <dbReference type="ARBA" id="ARBA00042730"/>
    </source>
</evidence>
<keyword evidence="15" id="KW-1185">Reference proteome</keyword>
<dbReference type="EMBL" id="JAPQKT010000002">
    <property type="protein sequence ID" value="KAJ5241544.1"/>
    <property type="molecule type" value="Genomic_DNA"/>
</dbReference>
<dbReference type="GeneID" id="81381222"/>
<evidence type="ECO:0000313" key="14">
    <source>
        <dbReference type="EMBL" id="KAJ5241544.1"/>
    </source>
</evidence>
<feature type="compositionally biased region" description="Basic residues" evidence="13">
    <location>
        <begin position="312"/>
        <end position="322"/>
    </location>
</feature>
<evidence type="ECO:0000256" key="1">
    <source>
        <dbReference type="ARBA" id="ARBA00004613"/>
    </source>
</evidence>
<comment type="caution">
    <text evidence="14">The sequence shown here is derived from an EMBL/GenBank/DDBJ whole genome shotgun (WGS) entry which is preliminary data.</text>
</comment>
<reference evidence="14" key="2">
    <citation type="journal article" date="2023" name="IMA Fungus">
        <title>Comparative genomic study of the Penicillium genus elucidates a diverse pangenome and 15 lateral gene transfer events.</title>
        <authorList>
            <person name="Petersen C."/>
            <person name="Sorensen T."/>
            <person name="Nielsen M.R."/>
            <person name="Sondergaard T.E."/>
            <person name="Sorensen J.L."/>
            <person name="Fitzpatrick D.A."/>
            <person name="Frisvad J.C."/>
            <person name="Nielsen K.L."/>
        </authorList>
    </citation>
    <scope>NUCLEOTIDE SEQUENCE</scope>
    <source>
        <strain evidence="14">IBT 23319</strain>
    </source>
</reference>
<evidence type="ECO:0000256" key="7">
    <source>
        <dbReference type="ARBA" id="ARBA00036823"/>
    </source>
</evidence>
<comment type="catalytic activity">
    <reaction evidence="7">
        <text>L-dopachrome = 5,6-dihydroxyindole-2-carboxylate</text>
        <dbReference type="Rhea" id="RHEA:13041"/>
        <dbReference type="ChEBI" id="CHEBI:16875"/>
        <dbReference type="ChEBI" id="CHEBI:57509"/>
        <dbReference type="EC" id="5.3.3.12"/>
    </reaction>
</comment>
<dbReference type="GO" id="GO:0005576">
    <property type="term" value="C:extracellular region"/>
    <property type="evidence" value="ECO:0007669"/>
    <property type="project" value="UniProtKB-SubCell"/>
</dbReference>
<comment type="subcellular location">
    <subcellularLocation>
        <location evidence="1">Secreted</location>
    </subcellularLocation>
</comment>
<dbReference type="Gene3D" id="3.30.429.10">
    <property type="entry name" value="Macrophage Migration Inhibitory Factor"/>
    <property type="match status" value="1"/>
</dbReference>
<evidence type="ECO:0000256" key="13">
    <source>
        <dbReference type="SAM" id="MobiDB-lite"/>
    </source>
</evidence>
<evidence type="ECO:0000256" key="10">
    <source>
        <dbReference type="ARBA" id="ARBA00041631"/>
    </source>
</evidence>